<dbReference type="AlphaFoldDB" id="C6BT06"/>
<evidence type="ECO:0008006" key="3">
    <source>
        <dbReference type="Google" id="ProtNLM"/>
    </source>
</evidence>
<dbReference type="EMBL" id="CP001649">
    <property type="protein sequence ID" value="ACS79710.1"/>
    <property type="molecule type" value="Genomic_DNA"/>
</dbReference>
<organism evidence="1 2">
    <name type="scientific">Maridesulfovibrio salexigens (strain ATCC 14822 / DSM 2638 / NCIMB 8403 / VKM B-1763)</name>
    <name type="common">Desulfovibrio salexigens</name>
    <dbReference type="NCBI Taxonomy" id="526222"/>
    <lineage>
        <taxon>Bacteria</taxon>
        <taxon>Pseudomonadati</taxon>
        <taxon>Thermodesulfobacteriota</taxon>
        <taxon>Desulfovibrionia</taxon>
        <taxon>Desulfovibrionales</taxon>
        <taxon>Desulfovibrionaceae</taxon>
        <taxon>Maridesulfovibrio</taxon>
    </lineage>
</organism>
<dbReference type="Proteomes" id="UP000002601">
    <property type="component" value="Chromosome"/>
</dbReference>
<sequence length="76" mass="8813">MTKEELKNHLIKTLPPILSRQGVEKHTGGLIKAKTMRMLDCQGAGPMEGRFKRGRKVFYSREHFVDWFIEESNPLV</sequence>
<dbReference type="eggNOG" id="ENOG5030A2G">
    <property type="taxonomic scope" value="Bacteria"/>
</dbReference>
<gene>
    <name evidence="1" type="ordered locus">Desal_1648</name>
</gene>
<dbReference type="HOGENOM" id="CLU_2648531_0_0_7"/>
<dbReference type="KEGG" id="dsa:Desal_1648"/>
<dbReference type="STRING" id="526222.Desal_1648"/>
<reference evidence="1 2" key="1">
    <citation type="submission" date="2009-06" db="EMBL/GenBank/DDBJ databases">
        <title>Complete sequence of Desulfovibrio salexigens DSM 2638.</title>
        <authorList>
            <consortium name="US DOE Joint Genome Institute"/>
            <person name="Lucas S."/>
            <person name="Copeland A."/>
            <person name="Lapidus A."/>
            <person name="Glavina del Rio T."/>
            <person name="Tice H."/>
            <person name="Bruce D."/>
            <person name="Goodwin L."/>
            <person name="Pitluck S."/>
            <person name="Munk A.C."/>
            <person name="Brettin T."/>
            <person name="Detter J.C."/>
            <person name="Han C."/>
            <person name="Tapia R."/>
            <person name="Larimer F."/>
            <person name="Land M."/>
            <person name="Hauser L."/>
            <person name="Kyrpides N."/>
            <person name="Anderson I."/>
            <person name="Wall J.D."/>
            <person name="Arkin A.P."/>
            <person name="Dehal P."/>
            <person name="Chivian D."/>
            <person name="Giles B."/>
            <person name="Hazen T.C."/>
        </authorList>
    </citation>
    <scope>NUCLEOTIDE SEQUENCE [LARGE SCALE GENOMIC DNA]</scope>
    <source>
        <strain evidence="2">ATCC 14822 / DSM 2638 / NCIMB 8403 / VKM B-1763</strain>
    </source>
</reference>
<evidence type="ECO:0000313" key="1">
    <source>
        <dbReference type="EMBL" id="ACS79710.1"/>
    </source>
</evidence>
<proteinExistence type="predicted"/>
<dbReference type="RefSeq" id="WP_015851526.1">
    <property type="nucleotide sequence ID" value="NC_012881.1"/>
</dbReference>
<dbReference type="OrthoDB" id="5458469at2"/>
<evidence type="ECO:0000313" key="2">
    <source>
        <dbReference type="Proteomes" id="UP000002601"/>
    </source>
</evidence>
<accession>C6BT06</accession>
<keyword evidence="2" id="KW-1185">Reference proteome</keyword>
<protein>
    <recommendedName>
        <fullName evidence="3">DNA-binding protein</fullName>
    </recommendedName>
</protein>
<name>C6BT06_MARSD</name>